<feature type="region of interest" description="Disordered" evidence="1">
    <location>
        <begin position="121"/>
        <end position="175"/>
    </location>
</feature>
<comment type="caution">
    <text evidence="2">The sequence shown here is derived from an EMBL/GenBank/DDBJ whole genome shotgun (WGS) entry which is preliminary data.</text>
</comment>
<accession>A0ABR1QRY4</accession>
<keyword evidence="3" id="KW-1185">Reference proteome</keyword>
<organism evidence="2 3">
    <name type="scientific">Apiospora aurea</name>
    <dbReference type="NCBI Taxonomy" id="335848"/>
    <lineage>
        <taxon>Eukaryota</taxon>
        <taxon>Fungi</taxon>
        <taxon>Dikarya</taxon>
        <taxon>Ascomycota</taxon>
        <taxon>Pezizomycotina</taxon>
        <taxon>Sordariomycetes</taxon>
        <taxon>Xylariomycetidae</taxon>
        <taxon>Amphisphaeriales</taxon>
        <taxon>Apiosporaceae</taxon>
        <taxon>Apiospora</taxon>
    </lineage>
</organism>
<feature type="region of interest" description="Disordered" evidence="1">
    <location>
        <begin position="282"/>
        <end position="338"/>
    </location>
</feature>
<feature type="compositionally biased region" description="Polar residues" evidence="1">
    <location>
        <begin position="322"/>
        <end position="338"/>
    </location>
</feature>
<dbReference type="EMBL" id="JAQQWE010000002">
    <property type="protein sequence ID" value="KAK7962706.1"/>
    <property type="molecule type" value="Genomic_DNA"/>
</dbReference>
<sequence length="338" mass="37938">MKGRPIDQLVYEYMFTKPRASDPQNFHALLHRHLILEVRQEVHSFYGHLDTQEAKYPGLDYCHHIHRIRLSRWPWHRRLFRAFDGLRLTNSEISNLTKWEGTKWAKERFERDSGIIIRDTADEDMSEWVPPENRPTAATTSPNDDRTAGVEAEAGNTTENADDDMEGEEDSDGEMESIGIALNQRLLERTARREAGADTSEPLDEEWEQWLKNAIDSGELPFLSGQTMQQSPALARHQQQIPVTHVLNAARAGQWNAVPPSIREQLMRRTLASEVAAADAGMSALEPSSSTTAAAARNSVPPQPTSWRRTVGNLRLPVGEASSGTSTETVRLTAQPNA</sequence>
<evidence type="ECO:0000256" key="1">
    <source>
        <dbReference type="SAM" id="MobiDB-lite"/>
    </source>
</evidence>
<dbReference type="RefSeq" id="XP_066704817.1">
    <property type="nucleotide sequence ID" value="XM_066839753.1"/>
</dbReference>
<feature type="compositionally biased region" description="Acidic residues" evidence="1">
    <location>
        <begin position="160"/>
        <end position="175"/>
    </location>
</feature>
<gene>
    <name evidence="2" type="ORF">PG986_003531</name>
</gene>
<dbReference type="GeneID" id="92072815"/>
<reference evidence="2 3" key="1">
    <citation type="submission" date="2023-01" db="EMBL/GenBank/DDBJ databases">
        <title>Analysis of 21 Apiospora genomes using comparative genomics revels a genus with tremendous synthesis potential of carbohydrate active enzymes and secondary metabolites.</title>
        <authorList>
            <person name="Sorensen T."/>
        </authorList>
    </citation>
    <scope>NUCLEOTIDE SEQUENCE [LARGE SCALE GENOMIC DNA]</scope>
    <source>
        <strain evidence="2 3">CBS 24483</strain>
    </source>
</reference>
<proteinExistence type="predicted"/>
<evidence type="ECO:0000313" key="3">
    <source>
        <dbReference type="Proteomes" id="UP001391051"/>
    </source>
</evidence>
<protein>
    <submittedName>
        <fullName evidence="2">Uncharacterized protein</fullName>
    </submittedName>
</protein>
<dbReference type="Proteomes" id="UP001391051">
    <property type="component" value="Unassembled WGS sequence"/>
</dbReference>
<name>A0ABR1QRY4_9PEZI</name>
<evidence type="ECO:0000313" key="2">
    <source>
        <dbReference type="EMBL" id="KAK7962706.1"/>
    </source>
</evidence>